<dbReference type="PATRIC" id="fig|1217709.3.peg.1270"/>
<evidence type="ECO:0000313" key="3">
    <source>
        <dbReference type="Proteomes" id="UP000023774"/>
    </source>
</evidence>
<feature type="region of interest" description="Disordered" evidence="1">
    <location>
        <begin position="1"/>
        <end position="58"/>
    </location>
</feature>
<proteinExistence type="predicted"/>
<feature type="compositionally biased region" description="Basic and acidic residues" evidence="1">
    <location>
        <begin position="23"/>
        <end position="32"/>
    </location>
</feature>
<accession>N9KQM1</accession>
<comment type="caution">
    <text evidence="2">The sequence shown here is derived from an EMBL/GenBank/DDBJ whole genome shotgun (WGS) entry which is preliminary data.</text>
</comment>
<dbReference type="RefSeq" id="WP_005096822.1">
    <property type="nucleotide sequence ID" value="NZ_CBDBYO010000017.1"/>
</dbReference>
<evidence type="ECO:0000313" key="2">
    <source>
        <dbReference type="EMBL" id="ENW86258.1"/>
    </source>
</evidence>
<dbReference type="EMBL" id="APRJ01000011">
    <property type="protein sequence ID" value="ENW86258.1"/>
    <property type="molecule type" value="Genomic_DNA"/>
</dbReference>
<keyword evidence="3" id="KW-1185">Reference proteome</keyword>
<evidence type="ECO:0000256" key="1">
    <source>
        <dbReference type="SAM" id="MobiDB-lite"/>
    </source>
</evidence>
<dbReference type="GeneID" id="97176724"/>
<gene>
    <name evidence="2" type="ORF">F906_01312</name>
</gene>
<feature type="compositionally biased region" description="Polar residues" evidence="1">
    <location>
        <begin position="1"/>
        <end position="22"/>
    </location>
</feature>
<dbReference type="AlphaFoldDB" id="N9KQM1"/>
<reference evidence="2 3" key="1">
    <citation type="submission" date="2013-02" db="EMBL/GenBank/DDBJ databases">
        <title>The Genome Sequence of Acinetobacter sp. NIPH 713.</title>
        <authorList>
            <consortium name="The Broad Institute Genome Sequencing Platform"/>
            <consortium name="The Broad Institute Genome Sequencing Center for Infectious Disease"/>
            <person name="Cerqueira G."/>
            <person name="Feldgarden M."/>
            <person name="Courvalin P."/>
            <person name="Perichon B."/>
            <person name="Grillot-Courvalin C."/>
            <person name="Clermont D."/>
            <person name="Rocha E."/>
            <person name="Yoon E.-J."/>
            <person name="Nemec A."/>
            <person name="Walker B."/>
            <person name="Young S.K."/>
            <person name="Zeng Q."/>
            <person name="Gargeya S."/>
            <person name="Fitzgerald M."/>
            <person name="Haas B."/>
            <person name="Abouelleil A."/>
            <person name="Alvarado L."/>
            <person name="Arachchi H.M."/>
            <person name="Berlin A.M."/>
            <person name="Chapman S.B."/>
            <person name="Dewar J."/>
            <person name="Goldberg J."/>
            <person name="Griggs A."/>
            <person name="Gujja S."/>
            <person name="Hansen M."/>
            <person name="Howarth C."/>
            <person name="Imamovic A."/>
            <person name="Larimer J."/>
            <person name="McCowan C."/>
            <person name="Murphy C."/>
            <person name="Neiman D."/>
            <person name="Pearson M."/>
            <person name="Priest M."/>
            <person name="Roberts A."/>
            <person name="Saif S."/>
            <person name="Shea T."/>
            <person name="Sisk P."/>
            <person name="Sykes S."/>
            <person name="Wortman J."/>
            <person name="Nusbaum C."/>
            <person name="Birren B."/>
        </authorList>
    </citation>
    <scope>NUCLEOTIDE SEQUENCE [LARGE SCALE GENOMIC DNA]</scope>
    <source>
        <strain evidence="2 3">NIPH 713</strain>
    </source>
</reference>
<organism evidence="2 3">
    <name type="scientific">Acinetobacter pseudolwoffii</name>
    <dbReference type="NCBI Taxonomy" id="2053287"/>
    <lineage>
        <taxon>Bacteria</taxon>
        <taxon>Pseudomonadati</taxon>
        <taxon>Pseudomonadota</taxon>
        <taxon>Gammaproteobacteria</taxon>
        <taxon>Moraxellales</taxon>
        <taxon>Moraxellaceae</taxon>
        <taxon>Acinetobacter</taxon>
    </lineage>
</organism>
<feature type="compositionally biased region" description="Basic and acidic residues" evidence="1">
    <location>
        <begin position="45"/>
        <end position="58"/>
    </location>
</feature>
<dbReference type="Proteomes" id="UP000023774">
    <property type="component" value="Unassembled WGS sequence"/>
</dbReference>
<protein>
    <submittedName>
        <fullName evidence="2">Uncharacterized protein</fullName>
    </submittedName>
</protein>
<name>N9KQM1_9GAMM</name>
<dbReference type="HOGENOM" id="CLU_2968805_0_0_6"/>
<sequence length="58" mass="6514">MLVNTNTAQKASFNQFSNNATENKPKPNEQEQKPNQGEPAPITKEQNDQKNQADKKNS</sequence>